<dbReference type="SUPFAM" id="SSF53822">
    <property type="entry name" value="Periplasmic binding protein-like I"/>
    <property type="match status" value="1"/>
</dbReference>
<accession>A0A0P9EZG6</accession>
<dbReference type="OrthoDB" id="3180992at2"/>
<dbReference type="PANTHER" id="PTHR30146">
    <property type="entry name" value="LACI-RELATED TRANSCRIPTIONAL REPRESSOR"/>
    <property type="match status" value="1"/>
</dbReference>
<evidence type="ECO:0000313" key="5">
    <source>
        <dbReference type="EMBL" id="KPV44488.1"/>
    </source>
</evidence>
<sequence length="337" mass="38080">MVTRKDVAELAGVSSSTVSRVLNNGYVSEDVRMRVEKAIQSLNYVPNRVAQSLRMQKLRQISCITHNISNPFYSEVLLGIEEAAYHSGYTFSLYNANFEVRDYEHVVQQGLHDGLIVMSPVELMSQLNNVMQTLPTVVLWDWKSQSPIPSVHVDLAKAMRTSVEYLVQNGHERIVFLGMDATDSQENPRLHGYLQAMKDYGFKVDESMLQLIPKWQDNFRNGYNQMKRRLLAGLDFTAVAASNDLLAVGALRAIQESGLRVPDDVSIVGIDDIELSQMVTPSLTTVRIPKRDIGWSMFELLHGLMNGTVKKDARVEHKTELVVRESVASIRTRVRTR</sequence>
<dbReference type="EMBL" id="LJCO01000033">
    <property type="protein sequence ID" value="KPV44488.1"/>
    <property type="molecule type" value="Genomic_DNA"/>
</dbReference>
<keyword evidence="2" id="KW-0238">DNA-binding</keyword>
<reference evidence="5 6" key="1">
    <citation type="submission" date="2015-09" db="EMBL/GenBank/DDBJ databases">
        <title>Draft genome sequence of Alicyclobacillus ferrooxydans DSM 22381.</title>
        <authorList>
            <person name="Hemp J."/>
        </authorList>
    </citation>
    <scope>NUCLEOTIDE SEQUENCE [LARGE SCALE GENOMIC DNA]</scope>
    <source>
        <strain evidence="5 6">TC-34</strain>
    </source>
</reference>
<evidence type="ECO:0000259" key="4">
    <source>
        <dbReference type="PROSITE" id="PS50932"/>
    </source>
</evidence>
<dbReference type="GO" id="GO:0000976">
    <property type="term" value="F:transcription cis-regulatory region binding"/>
    <property type="evidence" value="ECO:0007669"/>
    <property type="project" value="TreeGrafter"/>
</dbReference>
<feature type="domain" description="HTH lacI-type" evidence="4">
    <location>
        <begin position="2"/>
        <end position="55"/>
    </location>
</feature>
<dbReference type="Gene3D" id="3.40.50.2300">
    <property type="match status" value="2"/>
</dbReference>
<dbReference type="SUPFAM" id="SSF47413">
    <property type="entry name" value="lambda repressor-like DNA-binding domains"/>
    <property type="match status" value="1"/>
</dbReference>
<dbReference type="Gene3D" id="1.10.260.40">
    <property type="entry name" value="lambda repressor-like DNA-binding domains"/>
    <property type="match status" value="1"/>
</dbReference>
<keyword evidence="6" id="KW-1185">Reference proteome</keyword>
<evidence type="ECO:0000256" key="1">
    <source>
        <dbReference type="ARBA" id="ARBA00023015"/>
    </source>
</evidence>
<dbReference type="RefSeq" id="WP_054968584.1">
    <property type="nucleotide sequence ID" value="NZ_LJCO01000033.1"/>
</dbReference>
<dbReference type="Pfam" id="PF13377">
    <property type="entry name" value="Peripla_BP_3"/>
    <property type="match status" value="1"/>
</dbReference>
<dbReference type="Proteomes" id="UP000050482">
    <property type="component" value="Unassembled WGS sequence"/>
</dbReference>
<dbReference type="PROSITE" id="PS50932">
    <property type="entry name" value="HTH_LACI_2"/>
    <property type="match status" value="1"/>
</dbReference>
<dbReference type="InterPro" id="IPR046335">
    <property type="entry name" value="LacI/GalR-like_sensor"/>
</dbReference>
<dbReference type="PANTHER" id="PTHR30146:SF109">
    <property type="entry name" value="HTH-TYPE TRANSCRIPTIONAL REGULATOR GALS"/>
    <property type="match status" value="1"/>
</dbReference>
<dbReference type="GO" id="GO:0003700">
    <property type="term" value="F:DNA-binding transcription factor activity"/>
    <property type="evidence" value="ECO:0007669"/>
    <property type="project" value="TreeGrafter"/>
</dbReference>
<dbReference type="InterPro" id="IPR028082">
    <property type="entry name" value="Peripla_BP_I"/>
</dbReference>
<dbReference type="InterPro" id="IPR010982">
    <property type="entry name" value="Lambda_DNA-bd_dom_sf"/>
</dbReference>
<keyword evidence="1" id="KW-0805">Transcription regulation</keyword>
<dbReference type="PRINTS" id="PR00036">
    <property type="entry name" value="HTHLACI"/>
</dbReference>
<dbReference type="SMART" id="SM00354">
    <property type="entry name" value="HTH_LACI"/>
    <property type="match status" value="1"/>
</dbReference>
<evidence type="ECO:0000313" key="6">
    <source>
        <dbReference type="Proteomes" id="UP000050482"/>
    </source>
</evidence>
<protein>
    <recommendedName>
        <fullName evidence="4">HTH lacI-type domain-containing protein</fullName>
    </recommendedName>
</protein>
<dbReference type="CDD" id="cd06267">
    <property type="entry name" value="PBP1_LacI_sugar_binding-like"/>
    <property type="match status" value="1"/>
</dbReference>
<dbReference type="CDD" id="cd01392">
    <property type="entry name" value="HTH_LacI"/>
    <property type="match status" value="1"/>
</dbReference>
<keyword evidence="3" id="KW-0804">Transcription</keyword>
<dbReference type="AlphaFoldDB" id="A0A0P9EZG6"/>
<dbReference type="InterPro" id="IPR000843">
    <property type="entry name" value="HTH_LacI"/>
</dbReference>
<dbReference type="STRING" id="471514.AN477_07340"/>
<organism evidence="5 6">
    <name type="scientific">Alicyclobacillus ferrooxydans</name>
    <dbReference type="NCBI Taxonomy" id="471514"/>
    <lineage>
        <taxon>Bacteria</taxon>
        <taxon>Bacillati</taxon>
        <taxon>Bacillota</taxon>
        <taxon>Bacilli</taxon>
        <taxon>Bacillales</taxon>
        <taxon>Alicyclobacillaceae</taxon>
        <taxon>Alicyclobacillus</taxon>
    </lineage>
</organism>
<dbReference type="Pfam" id="PF00356">
    <property type="entry name" value="LacI"/>
    <property type="match status" value="1"/>
</dbReference>
<name>A0A0P9EZG6_9BACL</name>
<comment type="caution">
    <text evidence="5">The sequence shown here is derived from an EMBL/GenBank/DDBJ whole genome shotgun (WGS) entry which is preliminary data.</text>
</comment>
<gene>
    <name evidence="5" type="ORF">AN477_07340</name>
</gene>
<evidence type="ECO:0000256" key="2">
    <source>
        <dbReference type="ARBA" id="ARBA00023125"/>
    </source>
</evidence>
<evidence type="ECO:0000256" key="3">
    <source>
        <dbReference type="ARBA" id="ARBA00023163"/>
    </source>
</evidence>
<proteinExistence type="predicted"/>
<dbReference type="PATRIC" id="fig|471514.4.peg.3719"/>